<evidence type="ECO:0000313" key="2">
    <source>
        <dbReference type="Proteomes" id="UP000054477"/>
    </source>
</evidence>
<dbReference type="HOGENOM" id="CLU_2386528_0_0_1"/>
<accession>A0A0C9X2F8</accession>
<dbReference type="AlphaFoldDB" id="A0A0C9X2F8"/>
<reference evidence="2" key="2">
    <citation type="submission" date="2015-01" db="EMBL/GenBank/DDBJ databases">
        <title>Evolutionary Origins and Diversification of the Mycorrhizal Mutualists.</title>
        <authorList>
            <consortium name="DOE Joint Genome Institute"/>
            <consortium name="Mycorrhizal Genomics Consortium"/>
            <person name="Kohler A."/>
            <person name="Kuo A."/>
            <person name="Nagy L.G."/>
            <person name="Floudas D."/>
            <person name="Copeland A."/>
            <person name="Barry K.W."/>
            <person name="Cichocki N."/>
            <person name="Veneault-Fourrey C."/>
            <person name="LaButti K."/>
            <person name="Lindquist E.A."/>
            <person name="Lipzen A."/>
            <person name="Lundell T."/>
            <person name="Morin E."/>
            <person name="Murat C."/>
            <person name="Riley R."/>
            <person name="Ohm R."/>
            <person name="Sun H."/>
            <person name="Tunlid A."/>
            <person name="Henrissat B."/>
            <person name="Grigoriev I.V."/>
            <person name="Hibbett D.S."/>
            <person name="Martin F."/>
        </authorList>
    </citation>
    <scope>NUCLEOTIDE SEQUENCE [LARGE SCALE GENOMIC DNA]</scope>
    <source>
        <strain evidence="2">LaAM-08-1</strain>
    </source>
</reference>
<sequence>MVGHLEACVGRAGLVEGKLSNCMHSGYPNTPSSGLQVVHLIVSPSYMHFITARLGIGSNGFYSTFALHPFHAGFRSPSTASPRVVALQRAGPRWPEVAGRRRYMQIIHLFSRTVSD</sequence>
<keyword evidence="2" id="KW-1185">Reference proteome</keyword>
<dbReference type="Proteomes" id="UP000054477">
    <property type="component" value="Unassembled WGS sequence"/>
</dbReference>
<gene>
    <name evidence="1" type="ORF">K443DRAFT_329520</name>
</gene>
<organism evidence="1 2">
    <name type="scientific">Laccaria amethystina LaAM-08-1</name>
    <dbReference type="NCBI Taxonomy" id="1095629"/>
    <lineage>
        <taxon>Eukaryota</taxon>
        <taxon>Fungi</taxon>
        <taxon>Dikarya</taxon>
        <taxon>Basidiomycota</taxon>
        <taxon>Agaricomycotina</taxon>
        <taxon>Agaricomycetes</taxon>
        <taxon>Agaricomycetidae</taxon>
        <taxon>Agaricales</taxon>
        <taxon>Agaricineae</taxon>
        <taxon>Hydnangiaceae</taxon>
        <taxon>Laccaria</taxon>
    </lineage>
</organism>
<proteinExistence type="predicted"/>
<dbReference type="EMBL" id="KN838757">
    <property type="protein sequence ID" value="KIJ95398.1"/>
    <property type="molecule type" value="Genomic_DNA"/>
</dbReference>
<reference evidence="1 2" key="1">
    <citation type="submission" date="2014-04" db="EMBL/GenBank/DDBJ databases">
        <authorList>
            <consortium name="DOE Joint Genome Institute"/>
            <person name="Kuo A."/>
            <person name="Kohler A."/>
            <person name="Nagy L.G."/>
            <person name="Floudas D."/>
            <person name="Copeland A."/>
            <person name="Barry K.W."/>
            <person name="Cichocki N."/>
            <person name="Veneault-Fourrey C."/>
            <person name="LaButti K."/>
            <person name="Lindquist E.A."/>
            <person name="Lipzen A."/>
            <person name="Lundell T."/>
            <person name="Morin E."/>
            <person name="Murat C."/>
            <person name="Sun H."/>
            <person name="Tunlid A."/>
            <person name="Henrissat B."/>
            <person name="Grigoriev I.V."/>
            <person name="Hibbett D.S."/>
            <person name="Martin F."/>
            <person name="Nordberg H.P."/>
            <person name="Cantor M.N."/>
            <person name="Hua S.X."/>
        </authorList>
    </citation>
    <scope>NUCLEOTIDE SEQUENCE [LARGE SCALE GENOMIC DNA]</scope>
    <source>
        <strain evidence="1 2">LaAM-08-1</strain>
    </source>
</reference>
<name>A0A0C9X2F8_9AGAR</name>
<protein>
    <submittedName>
        <fullName evidence="1">Uncharacterized protein</fullName>
    </submittedName>
</protein>
<evidence type="ECO:0000313" key="1">
    <source>
        <dbReference type="EMBL" id="KIJ95398.1"/>
    </source>
</evidence>